<name>H6SJ43_PARPM</name>
<feature type="transmembrane region" description="Helical" evidence="9">
    <location>
        <begin position="13"/>
        <end position="37"/>
    </location>
</feature>
<dbReference type="EMBL" id="HE663493">
    <property type="protein sequence ID" value="CCG08008.1"/>
    <property type="molecule type" value="Genomic_DNA"/>
</dbReference>
<accession>H6SJ43</accession>
<dbReference type="NCBIfam" id="TIGR01402">
    <property type="entry name" value="fliQ"/>
    <property type="match status" value="1"/>
</dbReference>
<protein>
    <recommendedName>
        <fullName evidence="3 9">Flagellar biosynthetic protein FliQ</fullName>
    </recommendedName>
</protein>
<gene>
    <name evidence="9" type="primary">fliQ</name>
    <name evidence="10" type="ORF">RSPPHO_01382</name>
</gene>
<organism evidence="10 11">
    <name type="scientific">Pararhodospirillum photometricum DSM 122</name>
    <dbReference type="NCBI Taxonomy" id="1150469"/>
    <lineage>
        <taxon>Bacteria</taxon>
        <taxon>Pseudomonadati</taxon>
        <taxon>Pseudomonadota</taxon>
        <taxon>Alphaproteobacteria</taxon>
        <taxon>Rhodospirillales</taxon>
        <taxon>Rhodospirillaceae</taxon>
        <taxon>Pararhodospirillum</taxon>
    </lineage>
</organism>
<evidence type="ECO:0000256" key="1">
    <source>
        <dbReference type="ARBA" id="ARBA00004651"/>
    </source>
</evidence>
<evidence type="ECO:0000256" key="8">
    <source>
        <dbReference type="ARBA" id="ARBA00023143"/>
    </source>
</evidence>
<evidence type="ECO:0000256" key="4">
    <source>
        <dbReference type="ARBA" id="ARBA00022475"/>
    </source>
</evidence>
<evidence type="ECO:0000256" key="3">
    <source>
        <dbReference type="ARBA" id="ARBA00021718"/>
    </source>
</evidence>
<dbReference type="Proteomes" id="UP000033220">
    <property type="component" value="Chromosome DSM 122"/>
</dbReference>
<evidence type="ECO:0000313" key="10">
    <source>
        <dbReference type="EMBL" id="CCG08008.1"/>
    </source>
</evidence>
<dbReference type="InterPro" id="IPR002191">
    <property type="entry name" value="Bac_export_3"/>
</dbReference>
<comment type="function">
    <text evidence="9">Role in flagellar biosynthesis.</text>
</comment>
<proteinExistence type="inferred from homology"/>
<dbReference type="Pfam" id="PF01313">
    <property type="entry name" value="Bac_export_3"/>
    <property type="match status" value="1"/>
</dbReference>
<dbReference type="RefSeq" id="WP_014414647.1">
    <property type="nucleotide sequence ID" value="NC_017059.1"/>
</dbReference>
<keyword evidence="7 9" id="KW-0472">Membrane</keyword>
<dbReference type="PRINTS" id="PR00952">
    <property type="entry name" value="TYPE3IMQPROT"/>
</dbReference>
<keyword evidence="6 9" id="KW-1133">Transmembrane helix</keyword>
<dbReference type="InterPro" id="IPR006305">
    <property type="entry name" value="FliQ"/>
</dbReference>
<evidence type="ECO:0000256" key="2">
    <source>
        <dbReference type="ARBA" id="ARBA00006156"/>
    </source>
</evidence>
<keyword evidence="10" id="KW-0966">Cell projection</keyword>
<keyword evidence="5 9" id="KW-0812">Transmembrane</keyword>
<dbReference type="GO" id="GO:0009306">
    <property type="term" value="P:protein secretion"/>
    <property type="evidence" value="ECO:0007669"/>
    <property type="project" value="InterPro"/>
</dbReference>
<evidence type="ECO:0000256" key="9">
    <source>
        <dbReference type="RuleBase" id="RU364090"/>
    </source>
</evidence>
<keyword evidence="8 9" id="KW-0975">Bacterial flagellum</keyword>
<evidence type="ECO:0000256" key="6">
    <source>
        <dbReference type="ARBA" id="ARBA00022989"/>
    </source>
</evidence>
<dbReference type="STRING" id="1150469.RSPPHO_01382"/>
<comment type="subcellular location">
    <subcellularLocation>
        <location evidence="1 9">Cell membrane</location>
        <topology evidence="1">Multi-pass membrane protein</topology>
    </subcellularLocation>
    <subcellularLocation>
        <location evidence="9">Bacterial flagellum basal body</location>
    </subcellularLocation>
</comment>
<keyword evidence="4 9" id="KW-1003">Cell membrane</keyword>
<evidence type="ECO:0000256" key="7">
    <source>
        <dbReference type="ARBA" id="ARBA00023136"/>
    </source>
</evidence>
<reference evidence="10 11" key="1">
    <citation type="submission" date="2012-02" db="EMBL/GenBank/DDBJ databases">
        <title>Shotgun genome sequence of Phaeospirillum photometricum DSM 122.</title>
        <authorList>
            <person name="Duquesne K."/>
            <person name="Sturgis J."/>
        </authorList>
    </citation>
    <scope>NUCLEOTIDE SEQUENCE [LARGE SCALE GENOMIC DNA]</scope>
    <source>
        <strain evidence="11">DSM122</strain>
    </source>
</reference>
<keyword evidence="11" id="KW-1185">Reference proteome</keyword>
<dbReference type="PANTHER" id="PTHR34040:SF2">
    <property type="entry name" value="FLAGELLAR BIOSYNTHETIC PROTEIN FLIQ"/>
    <property type="match status" value="1"/>
</dbReference>
<dbReference type="PATRIC" id="fig|1150469.3.peg.1560"/>
<dbReference type="PANTHER" id="PTHR34040">
    <property type="entry name" value="FLAGELLAR BIOSYNTHETIC PROTEIN FLIQ"/>
    <property type="match status" value="1"/>
</dbReference>
<dbReference type="AlphaFoldDB" id="H6SJ43"/>
<evidence type="ECO:0000256" key="5">
    <source>
        <dbReference type="ARBA" id="ARBA00022692"/>
    </source>
</evidence>
<dbReference type="HOGENOM" id="CLU_164516_0_1_5"/>
<dbReference type="PIRSF" id="PIRSF004669">
    <property type="entry name" value="FliQ"/>
    <property type="match status" value="1"/>
</dbReference>
<sequence>MEEGLILDLSREAVWLMILVSGPALLVGMVIGVAIALVQTLTQIQEMTLVFVPKILLVFGTLLLSLPWMVRQMTEFMTHLMDVAATLP</sequence>
<dbReference type="OrthoDB" id="9806440at2"/>
<dbReference type="KEGG" id="rpm:RSPPHO_01382"/>
<dbReference type="GO" id="GO:0009425">
    <property type="term" value="C:bacterial-type flagellum basal body"/>
    <property type="evidence" value="ECO:0007669"/>
    <property type="project" value="UniProtKB-SubCell"/>
</dbReference>
<feature type="transmembrane region" description="Helical" evidence="9">
    <location>
        <begin position="49"/>
        <end position="70"/>
    </location>
</feature>
<keyword evidence="10" id="KW-0969">Cilium</keyword>
<dbReference type="eggNOG" id="COG1987">
    <property type="taxonomic scope" value="Bacteria"/>
</dbReference>
<comment type="similarity">
    <text evidence="2 9">Belongs to the FliQ/MopD/SpaQ family.</text>
</comment>
<evidence type="ECO:0000313" key="11">
    <source>
        <dbReference type="Proteomes" id="UP000033220"/>
    </source>
</evidence>
<dbReference type="GO" id="GO:0044780">
    <property type="term" value="P:bacterial-type flagellum assembly"/>
    <property type="evidence" value="ECO:0007669"/>
    <property type="project" value="InterPro"/>
</dbReference>
<keyword evidence="10" id="KW-0282">Flagellum</keyword>
<dbReference type="GO" id="GO:0005886">
    <property type="term" value="C:plasma membrane"/>
    <property type="evidence" value="ECO:0007669"/>
    <property type="project" value="UniProtKB-SubCell"/>
</dbReference>